<name>A0A4U1BXY7_9SPHI</name>
<evidence type="ECO:0000259" key="3">
    <source>
        <dbReference type="Pfam" id="PF08212"/>
    </source>
</evidence>
<dbReference type="Proteomes" id="UP000310477">
    <property type="component" value="Unassembled WGS sequence"/>
</dbReference>
<dbReference type="InterPro" id="IPR047202">
    <property type="entry name" value="Lipocalin_Blc-like_dom"/>
</dbReference>
<dbReference type="GO" id="GO:0006950">
    <property type="term" value="P:response to stress"/>
    <property type="evidence" value="ECO:0007669"/>
    <property type="project" value="UniProtKB-ARBA"/>
</dbReference>
<dbReference type="OrthoDB" id="594739at2"/>
<dbReference type="EMBL" id="SWBO01000012">
    <property type="protein sequence ID" value="TKB97314.1"/>
    <property type="molecule type" value="Genomic_DNA"/>
</dbReference>
<dbReference type="CDD" id="cd19438">
    <property type="entry name" value="lipocalin_Blc-like"/>
    <property type="match status" value="1"/>
</dbReference>
<organism evidence="4 5">
    <name type="scientific">Pedobacter cryotolerans</name>
    <dbReference type="NCBI Taxonomy" id="2571270"/>
    <lineage>
        <taxon>Bacteria</taxon>
        <taxon>Pseudomonadati</taxon>
        <taxon>Bacteroidota</taxon>
        <taxon>Sphingobacteriia</taxon>
        <taxon>Sphingobacteriales</taxon>
        <taxon>Sphingobacteriaceae</taxon>
        <taxon>Pedobacter</taxon>
    </lineage>
</organism>
<sequence>MENQPIKVLDHHSFAGKWYSLYSIPTLLDKNWRQTTETYTLVDDEHFDVLTTYHKEGNAEEQTITSKLFFDEEKPDGDMKAQFLWPFKIGYWIIELADDYSYVVVGHPDEKYLFIMAREPQIEPELLRGIIERCRQMGYDTGKLVSQEHA</sequence>
<dbReference type="PIRSF" id="PIRSF036893">
    <property type="entry name" value="Lipocalin_ApoD"/>
    <property type="match status" value="1"/>
</dbReference>
<comment type="caution">
    <text evidence="4">The sequence shown here is derived from an EMBL/GenBank/DDBJ whole genome shotgun (WGS) entry which is preliminary data.</text>
</comment>
<evidence type="ECO:0000313" key="4">
    <source>
        <dbReference type="EMBL" id="TKB97314.1"/>
    </source>
</evidence>
<accession>A0A4U1BXY7</accession>
<dbReference type="PANTHER" id="PTHR10612">
    <property type="entry name" value="APOLIPOPROTEIN D"/>
    <property type="match status" value="1"/>
</dbReference>
<dbReference type="PRINTS" id="PR01171">
    <property type="entry name" value="BCTLIPOCALIN"/>
</dbReference>
<evidence type="ECO:0000256" key="1">
    <source>
        <dbReference type="ARBA" id="ARBA00006889"/>
    </source>
</evidence>
<dbReference type="PANTHER" id="PTHR10612:SF34">
    <property type="entry name" value="APOLIPOPROTEIN D"/>
    <property type="match status" value="1"/>
</dbReference>
<reference evidence="4 5" key="1">
    <citation type="submission" date="2019-04" db="EMBL/GenBank/DDBJ databases">
        <title>Pedobacter sp. AR-2-6 sp. nov., isolated from Arctic soil.</title>
        <authorList>
            <person name="Dahal R.H."/>
            <person name="Kim D.-U."/>
        </authorList>
    </citation>
    <scope>NUCLEOTIDE SEQUENCE [LARGE SCALE GENOMIC DNA]</scope>
    <source>
        <strain evidence="4 5">AR-2-6</strain>
    </source>
</reference>
<protein>
    <recommendedName>
        <fullName evidence="3">Lipocalin/cytosolic fatty-acid binding domain-containing protein</fullName>
    </recommendedName>
</protein>
<comment type="similarity">
    <text evidence="1 2">Belongs to the calycin superfamily. Lipocalin family.</text>
</comment>
<proteinExistence type="inferred from homology"/>
<feature type="domain" description="Lipocalin/cytosolic fatty-acid binding" evidence="3">
    <location>
        <begin position="10"/>
        <end position="147"/>
    </location>
</feature>
<dbReference type="AlphaFoldDB" id="A0A4U1BXY7"/>
<dbReference type="Pfam" id="PF08212">
    <property type="entry name" value="Lipocalin_2"/>
    <property type="match status" value="1"/>
</dbReference>
<dbReference type="Gene3D" id="2.40.128.20">
    <property type="match status" value="1"/>
</dbReference>
<gene>
    <name evidence="4" type="ORF">FA045_16300</name>
</gene>
<evidence type="ECO:0000256" key="2">
    <source>
        <dbReference type="PIRNR" id="PIRNR036893"/>
    </source>
</evidence>
<dbReference type="InterPro" id="IPR012674">
    <property type="entry name" value="Calycin"/>
</dbReference>
<dbReference type="SUPFAM" id="SSF50814">
    <property type="entry name" value="Lipocalins"/>
    <property type="match status" value="1"/>
</dbReference>
<dbReference type="InterPro" id="IPR022271">
    <property type="entry name" value="Lipocalin_ApoD"/>
</dbReference>
<keyword evidence="5" id="KW-1185">Reference proteome</keyword>
<dbReference type="RefSeq" id="WP_136878152.1">
    <property type="nucleotide sequence ID" value="NZ_SWBO01000012.1"/>
</dbReference>
<dbReference type="InterPro" id="IPR000566">
    <property type="entry name" value="Lipocln_cytosolic_FA-bd_dom"/>
</dbReference>
<dbReference type="InterPro" id="IPR002446">
    <property type="entry name" value="Lipocalin_bac"/>
</dbReference>
<evidence type="ECO:0000313" key="5">
    <source>
        <dbReference type="Proteomes" id="UP000310477"/>
    </source>
</evidence>